<dbReference type="InterPro" id="IPR023875">
    <property type="entry name" value="DNA_repair_put"/>
</dbReference>
<evidence type="ECO:0000313" key="2">
    <source>
        <dbReference type="EMBL" id="KRG30681.1"/>
    </source>
</evidence>
<reference evidence="2" key="1">
    <citation type="submission" date="2015-10" db="EMBL/GenBank/DDBJ databases">
        <title>Draft genome sequence of Salegentibacter mishustinae KCTC 12263.</title>
        <authorList>
            <person name="Lin W."/>
            <person name="Zheng Q."/>
        </authorList>
    </citation>
    <scope>NUCLEOTIDE SEQUENCE [LARGE SCALE GENOMIC DNA]</scope>
    <source>
        <strain evidence="2">KCTC 12263</strain>
    </source>
</reference>
<dbReference type="EMBL" id="LKTP01000001">
    <property type="protein sequence ID" value="KRG30681.1"/>
    <property type="molecule type" value="Genomic_DNA"/>
</dbReference>
<sequence length="260" mass="30994">MEPSTCLIYDGTFHGLLTCVYTAFEEKLVVNNILPPGTPQTDMFAENMEVFTDEAKAKRVWQGFQKYATPRGQNAIYYAYLSELPKIELDILRYFQHTFKFKTSVDGDLANNHILNIAQTAKKVAREKHRMEAFVRFQLTKDNIYFSNIEPDFNVLPIIEKHFTSRYSDQQWIIYDLKRKFGLYYDLQETRVIHIDFSKNLSSLEEKEHLFDASEIEFQQLWKKYFEATTIKSRINTRLHHQHVPKRYWKYLSEKNPLHN</sequence>
<gene>
    <name evidence="2" type="ORF">APR42_02115</name>
</gene>
<evidence type="ECO:0000259" key="1">
    <source>
        <dbReference type="Pfam" id="PF13566"/>
    </source>
</evidence>
<evidence type="ECO:0000313" key="3">
    <source>
        <dbReference type="Proteomes" id="UP000051643"/>
    </source>
</evidence>
<keyword evidence="3" id="KW-1185">Reference proteome</keyword>
<comment type="caution">
    <text evidence="2">The sequence shown here is derived from an EMBL/GenBank/DDBJ whole genome shotgun (WGS) entry which is preliminary data.</text>
</comment>
<dbReference type="AlphaFoldDB" id="A0A0Q9ZEI3"/>
<proteinExistence type="predicted"/>
<dbReference type="Proteomes" id="UP000051643">
    <property type="component" value="Unassembled WGS sequence"/>
</dbReference>
<dbReference type="InterPro" id="IPR025404">
    <property type="entry name" value="DUF4130"/>
</dbReference>
<dbReference type="RefSeq" id="WP_057480503.1">
    <property type="nucleotide sequence ID" value="NZ_BMWR01000002.1"/>
</dbReference>
<feature type="domain" description="DUF4130" evidence="1">
    <location>
        <begin position="87"/>
        <end position="254"/>
    </location>
</feature>
<name>A0A0Q9ZEI3_9FLAO</name>
<dbReference type="NCBIfam" id="TIGR03915">
    <property type="entry name" value="SAM_7_link_chp"/>
    <property type="match status" value="1"/>
</dbReference>
<protein>
    <submittedName>
        <fullName evidence="2">DNA metabolism protein</fullName>
    </submittedName>
</protein>
<dbReference type="Pfam" id="PF13566">
    <property type="entry name" value="DUF4130"/>
    <property type="match status" value="1"/>
</dbReference>
<dbReference type="OrthoDB" id="5290748at2"/>
<accession>A0A0Q9ZEI3</accession>
<organism evidence="2 3">
    <name type="scientific">Salegentibacter mishustinae</name>
    <dbReference type="NCBI Taxonomy" id="270918"/>
    <lineage>
        <taxon>Bacteria</taxon>
        <taxon>Pseudomonadati</taxon>
        <taxon>Bacteroidota</taxon>
        <taxon>Flavobacteriia</taxon>
        <taxon>Flavobacteriales</taxon>
        <taxon>Flavobacteriaceae</taxon>
        <taxon>Salegentibacter</taxon>
    </lineage>
</organism>
<dbReference type="STRING" id="270918.APR42_02115"/>